<evidence type="ECO:0000256" key="3">
    <source>
        <dbReference type="ARBA" id="ARBA00022691"/>
    </source>
</evidence>
<dbReference type="InterPro" id="IPR016461">
    <property type="entry name" value="COMT-like"/>
</dbReference>
<proteinExistence type="predicted"/>
<name>A0AA88J4F0_FICCA</name>
<evidence type="ECO:0000313" key="5">
    <source>
        <dbReference type="EMBL" id="GMN61820.1"/>
    </source>
</evidence>
<protein>
    <recommendedName>
        <fullName evidence="4">O-methyltransferase C-terminal domain-containing protein</fullName>
    </recommendedName>
</protein>
<evidence type="ECO:0000259" key="4">
    <source>
        <dbReference type="Pfam" id="PF00891"/>
    </source>
</evidence>
<organism evidence="5 6">
    <name type="scientific">Ficus carica</name>
    <name type="common">Common fig</name>
    <dbReference type="NCBI Taxonomy" id="3494"/>
    <lineage>
        <taxon>Eukaryota</taxon>
        <taxon>Viridiplantae</taxon>
        <taxon>Streptophyta</taxon>
        <taxon>Embryophyta</taxon>
        <taxon>Tracheophyta</taxon>
        <taxon>Spermatophyta</taxon>
        <taxon>Magnoliopsida</taxon>
        <taxon>eudicotyledons</taxon>
        <taxon>Gunneridae</taxon>
        <taxon>Pentapetalae</taxon>
        <taxon>rosids</taxon>
        <taxon>fabids</taxon>
        <taxon>Rosales</taxon>
        <taxon>Moraceae</taxon>
        <taxon>Ficeae</taxon>
        <taxon>Ficus</taxon>
    </lineage>
</organism>
<dbReference type="GO" id="GO:0008171">
    <property type="term" value="F:O-methyltransferase activity"/>
    <property type="evidence" value="ECO:0007669"/>
    <property type="project" value="InterPro"/>
</dbReference>
<gene>
    <name evidence="5" type="ORF">TIFTF001_030908</name>
</gene>
<evidence type="ECO:0000256" key="2">
    <source>
        <dbReference type="ARBA" id="ARBA00022679"/>
    </source>
</evidence>
<dbReference type="Proteomes" id="UP001187192">
    <property type="component" value="Unassembled WGS sequence"/>
</dbReference>
<evidence type="ECO:0000256" key="1">
    <source>
        <dbReference type="ARBA" id="ARBA00022603"/>
    </source>
</evidence>
<keyword evidence="6" id="KW-1185">Reference proteome</keyword>
<dbReference type="Pfam" id="PF00891">
    <property type="entry name" value="Methyltransf_2"/>
    <property type="match status" value="1"/>
</dbReference>
<keyword evidence="3" id="KW-0949">S-adenosyl-L-methionine</keyword>
<comment type="caution">
    <text evidence="5">The sequence shown here is derived from an EMBL/GenBank/DDBJ whole genome shotgun (WGS) entry which is preliminary data.</text>
</comment>
<dbReference type="InterPro" id="IPR029063">
    <property type="entry name" value="SAM-dependent_MTases_sf"/>
</dbReference>
<dbReference type="GO" id="GO:0032259">
    <property type="term" value="P:methylation"/>
    <property type="evidence" value="ECO:0007669"/>
    <property type="project" value="UniProtKB-KW"/>
</dbReference>
<dbReference type="PROSITE" id="PS51683">
    <property type="entry name" value="SAM_OMT_II"/>
    <property type="match status" value="1"/>
</dbReference>
<keyword evidence="2" id="KW-0808">Transferase</keyword>
<dbReference type="EMBL" id="BTGU01000118">
    <property type="protein sequence ID" value="GMN61820.1"/>
    <property type="molecule type" value="Genomic_DNA"/>
</dbReference>
<dbReference type="Gene3D" id="3.40.50.150">
    <property type="entry name" value="Vaccinia Virus protein VP39"/>
    <property type="match status" value="1"/>
</dbReference>
<evidence type="ECO:0000313" key="6">
    <source>
        <dbReference type="Proteomes" id="UP001187192"/>
    </source>
</evidence>
<keyword evidence="1" id="KW-0489">Methyltransferase</keyword>
<accession>A0AA88J4F0</accession>
<sequence length="91" mass="9944">MDEDCLKLLKNCYKAIPDKGKVVVVEAILPDMPDTTSPVKGTFQSDVIMMTQNPGGKERNQQEFLALATGAGFSGIKFECRVCNLWVMGSS</sequence>
<reference evidence="5" key="1">
    <citation type="submission" date="2023-07" db="EMBL/GenBank/DDBJ databases">
        <title>draft genome sequence of fig (Ficus carica).</title>
        <authorList>
            <person name="Takahashi T."/>
            <person name="Nishimura K."/>
        </authorList>
    </citation>
    <scope>NUCLEOTIDE SEQUENCE</scope>
</reference>
<feature type="domain" description="O-methyltransferase C-terminal" evidence="4">
    <location>
        <begin position="2"/>
        <end position="74"/>
    </location>
</feature>
<dbReference type="AlphaFoldDB" id="A0AA88J4F0"/>
<dbReference type="SUPFAM" id="SSF53335">
    <property type="entry name" value="S-adenosyl-L-methionine-dependent methyltransferases"/>
    <property type="match status" value="1"/>
</dbReference>
<dbReference type="InterPro" id="IPR001077">
    <property type="entry name" value="COMT_C"/>
</dbReference>
<dbReference type="PANTHER" id="PTHR11746">
    <property type="entry name" value="O-METHYLTRANSFERASE"/>
    <property type="match status" value="1"/>
</dbReference>